<name>A0A3Q0F7L4_VIGRR</name>
<dbReference type="GO" id="GO:0016251">
    <property type="term" value="F:RNA polymerase II general transcription initiation factor activity"/>
    <property type="evidence" value="ECO:0007669"/>
    <property type="project" value="TreeGrafter"/>
</dbReference>
<feature type="compositionally biased region" description="Acidic residues" evidence="9">
    <location>
        <begin position="320"/>
        <end position="331"/>
    </location>
</feature>
<evidence type="ECO:0000256" key="3">
    <source>
        <dbReference type="ARBA" id="ARBA00023015"/>
    </source>
</evidence>
<keyword evidence="5 8" id="KW-0804">Transcription</keyword>
<evidence type="ECO:0000313" key="11">
    <source>
        <dbReference type="RefSeq" id="XP_022639863.1"/>
    </source>
</evidence>
<feature type="compositionally biased region" description="Basic and acidic residues" evidence="9">
    <location>
        <begin position="374"/>
        <end position="383"/>
    </location>
</feature>
<feature type="compositionally biased region" description="Low complexity" evidence="9">
    <location>
        <begin position="460"/>
        <end position="473"/>
    </location>
</feature>
<feature type="compositionally biased region" description="Acidic residues" evidence="9">
    <location>
        <begin position="272"/>
        <end position="281"/>
    </location>
</feature>
<dbReference type="SUPFAM" id="SSF50916">
    <property type="entry name" value="Rap30/74 interaction domains"/>
    <property type="match status" value="1"/>
</dbReference>
<dbReference type="GO" id="GO:0005674">
    <property type="term" value="C:transcription factor TFIIF complex"/>
    <property type="evidence" value="ECO:0007669"/>
    <property type="project" value="TreeGrafter"/>
</dbReference>
<keyword evidence="4 8" id="KW-0238">DNA-binding</keyword>
<gene>
    <name evidence="11" type="primary">LOC106765786</name>
</gene>
<evidence type="ECO:0000256" key="6">
    <source>
        <dbReference type="ARBA" id="ARBA00023242"/>
    </source>
</evidence>
<keyword evidence="10" id="KW-1185">Reference proteome</keyword>
<dbReference type="GO" id="GO:0032968">
    <property type="term" value="P:positive regulation of transcription elongation by RNA polymerase II"/>
    <property type="evidence" value="ECO:0007669"/>
    <property type="project" value="InterPro"/>
</dbReference>
<dbReference type="Pfam" id="PF05793">
    <property type="entry name" value="TFIIF_alpha"/>
    <property type="match status" value="1"/>
</dbReference>
<sequence length="534" mass="58613">MSIDLLLKPTCGGCGSTTDLYGSNCKHMTLCLTCGKNMAENKAKCFDCGAIVTRLIREYSVRATSGSDKHYFIGRFVSGLPDFSKKKSAENKWSLQKEGLQSRQVTDALREKYKNKPWLLEDETGQSQFQGHLEGAQSATYYLLMMERKEFVAIPAGSWYNFNKVAQYKQLTLEEAEEKMKNRKKTADGYDRWIMKAASGAAAFGGRGRSDDKESIVGGGGKSRKKTDEDDEGHVSDKGEEDEDEEVARRSRLGLNKKGGDDDEEGPRGGDLDLDDDDIEKGDDWEHEEIFTDDDEAVGNDPAEREDLAPEVPAPPEIKQDDEDEDEENEEGGGLSKSGKELKKLLRTSGLNESDAEDDDVDDETGVPPVIASKQKDAPKEEPTDNSPSKPVVTGTAQGTLSTSKPSKGKRKFNEETKATTGAPPKKVKIENEPKSIVKDENGSASKNNTPAKGVPPAPSSKGGSSPIPSGPVSEEEIRAVLMQKTPLTTQDLVAKFRARLRCPEDKKAFADILKRISKIQKTNTSSYVILRDR</sequence>
<dbReference type="PANTHER" id="PTHR13011:SF0">
    <property type="entry name" value="GENERAL TRANSCRIPTION FACTOR IIF SUBUNIT 1"/>
    <property type="match status" value="1"/>
</dbReference>
<dbReference type="InterPro" id="IPR036388">
    <property type="entry name" value="WH-like_DNA-bd_sf"/>
</dbReference>
<accession>A0A3Q0F7L4</accession>
<dbReference type="GeneID" id="106765786"/>
<dbReference type="GO" id="GO:0003677">
    <property type="term" value="F:DNA binding"/>
    <property type="evidence" value="ECO:0007669"/>
    <property type="project" value="UniProtKB-KW"/>
</dbReference>
<feature type="compositionally biased region" description="Polar residues" evidence="9">
    <location>
        <begin position="385"/>
        <end position="406"/>
    </location>
</feature>
<evidence type="ECO:0000256" key="5">
    <source>
        <dbReference type="ARBA" id="ARBA00023163"/>
    </source>
</evidence>
<dbReference type="AlphaFoldDB" id="A0A3Q0F7L4"/>
<dbReference type="InterPro" id="IPR011039">
    <property type="entry name" value="TFIIF_interaction"/>
</dbReference>
<reference evidence="11" key="2">
    <citation type="submission" date="2025-08" db="UniProtKB">
        <authorList>
            <consortium name="RefSeq"/>
        </authorList>
    </citation>
    <scope>IDENTIFICATION</scope>
    <source>
        <tissue evidence="11">Leaf</tissue>
    </source>
</reference>
<dbReference type="Gene3D" id="1.10.10.10">
    <property type="entry name" value="Winged helix-like DNA-binding domain superfamily/Winged helix DNA-binding domain"/>
    <property type="match status" value="1"/>
</dbReference>
<feature type="region of interest" description="Disordered" evidence="9">
    <location>
        <begin position="201"/>
        <end position="475"/>
    </location>
</feature>
<comment type="similarity">
    <text evidence="2 8">Belongs to the TFIIF alpha subunit family.</text>
</comment>
<reference evidence="10" key="1">
    <citation type="journal article" date="2014" name="Nat. Commun.">
        <title>Genome sequence of mungbean and insights into evolution within Vigna species.</title>
        <authorList>
            <person name="Kang Y.J."/>
            <person name="Kim S.K."/>
            <person name="Kim M.Y."/>
            <person name="Lestari P."/>
            <person name="Kim K.H."/>
            <person name="Ha B.K."/>
            <person name="Jun T.H."/>
            <person name="Hwang W.J."/>
            <person name="Lee T."/>
            <person name="Lee J."/>
            <person name="Shim S."/>
            <person name="Yoon M.Y."/>
            <person name="Jang Y.E."/>
            <person name="Han K.S."/>
            <person name="Taeprayoon P."/>
            <person name="Yoon N."/>
            <person name="Somta P."/>
            <person name="Tanya P."/>
            <person name="Kim K.S."/>
            <person name="Gwag J.G."/>
            <person name="Moon J.K."/>
            <person name="Lee Y.H."/>
            <person name="Park B.S."/>
            <person name="Bombarely A."/>
            <person name="Doyle J.J."/>
            <person name="Jackson S.A."/>
            <person name="Schafleitner R."/>
            <person name="Srinives P."/>
            <person name="Varshney R.K."/>
            <person name="Lee S.H."/>
        </authorList>
    </citation>
    <scope>NUCLEOTIDE SEQUENCE [LARGE SCALE GENOMIC DNA]</scope>
    <source>
        <strain evidence="10">cv. VC1973A</strain>
    </source>
</reference>
<dbReference type="Proteomes" id="UP000087766">
    <property type="component" value="Chromosome 7"/>
</dbReference>
<dbReference type="SUPFAM" id="SSF46785">
    <property type="entry name" value="Winged helix' DNA-binding domain"/>
    <property type="match status" value="1"/>
</dbReference>
<comment type="function">
    <text evidence="7 8">TFIIF is a general transcription initiation factor that binds to RNA polymerase II and helps to recruit it to the initiation complex in collaboration with TFIIB. It promotes transcription elongation.</text>
</comment>
<evidence type="ECO:0000256" key="8">
    <source>
        <dbReference type="RuleBase" id="RU366044"/>
    </source>
</evidence>
<evidence type="ECO:0000256" key="9">
    <source>
        <dbReference type="SAM" id="MobiDB-lite"/>
    </source>
</evidence>
<dbReference type="InterPro" id="IPR008851">
    <property type="entry name" value="TFIIF-alpha"/>
</dbReference>
<keyword evidence="6 8" id="KW-0539">Nucleus</keyword>
<evidence type="ECO:0000256" key="4">
    <source>
        <dbReference type="ARBA" id="ARBA00023125"/>
    </source>
</evidence>
<evidence type="ECO:0000256" key="1">
    <source>
        <dbReference type="ARBA" id="ARBA00004123"/>
    </source>
</evidence>
<evidence type="ECO:0000313" key="10">
    <source>
        <dbReference type="Proteomes" id="UP000087766"/>
    </source>
</evidence>
<proteinExistence type="inferred from homology"/>
<dbReference type="RefSeq" id="XP_022639863.1">
    <property type="nucleotide sequence ID" value="XM_022784142.1"/>
</dbReference>
<evidence type="ECO:0000256" key="2">
    <source>
        <dbReference type="ARBA" id="ARBA00005249"/>
    </source>
</evidence>
<protein>
    <recommendedName>
        <fullName evidence="8">Transcription initiation factor IIF subunit alpha</fullName>
    </recommendedName>
</protein>
<comment type="subcellular location">
    <subcellularLocation>
        <location evidence="1 8">Nucleus</location>
    </subcellularLocation>
</comment>
<feature type="compositionally biased region" description="Basic and acidic residues" evidence="9">
    <location>
        <begin position="428"/>
        <end position="442"/>
    </location>
</feature>
<dbReference type="PANTHER" id="PTHR13011">
    <property type="entry name" value="TFIIF-ALPHA"/>
    <property type="match status" value="1"/>
</dbReference>
<dbReference type="GO" id="GO:0001096">
    <property type="term" value="F:TFIIF-class transcription factor complex binding"/>
    <property type="evidence" value="ECO:0007669"/>
    <property type="project" value="TreeGrafter"/>
</dbReference>
<keyword evidence="3 8" id="KW-0805">Transcription regulation</keyword>
<dbReference type="GO" id="GO:0006367">
    <property type="term" value="P:transcription initiation at RNA polymerase II promoter"/>
    <property type="evidence" value="ECO:0007669"/>
    <property type="project" value="InterPro"/>
</dbReference>
<evidence type="ECO:0000256" key="7">
    <source>
        <dbReference type="ARBA" id="ARBA00025232"/>
    </source>
</evidence>
<organism evidence="10 11">
    <name type="scientific">Vigna radiata var. radiata</name>
    <name type="common">Mung bean</name>
    <name type="synonym">Phaseolus aureus</name>
    <dbReference type="NCBI Taxonomy" id="3916"/>
    <lineage>
        <taxon>Eukaryota</taxon>
        <taxon>Viridiplantae</taxon>
        <taxon>Streptophyta</taxon>
        <taxon>Embryophyta</taxon>
        <taxon>Tracheophyta</taxon>
        <taxon>Spermatophyta</taxon>
        <taxon>Magnoliopsida</taxon>
        <taxon>eudicotyledons</taxon>
        <taxon>Gunneridae</taxon>
        <taxon>Pentapetalae</taxon>
        <taxon>rosids</taxon>
        <taxon>fabids</taxon>
        <taxon>Fabales</taxon>
        <taxon>Fabaceae</taxon>
        <taxon>Papilionoideae</taxon>
        <taxon>50 kb inversion clade</taxon>
        <taxon>NPAAA clade</taxon>
        <taxon>indigoferoid/millettioid clade</taxon>
        <taxon>Phaseoleae</taxon>
        <taxon>Vigna</taxon>
    </lineage>
</organism>
<dbReference type="InterPro" id="IPR036390">
    <property type="entry name" value="WH_DNA-bd_sf"/>
</dbReference>
<feature type="compositionally biased region" description="Acidic residues" evidence="9">
    <location>
        <begin position="354"/>
        <end position="365"/>
    </location>
</feature>